<dbReference type="PANTHER" id="PTHR11778">
    <property type="entry name" value="SERYL-TRNA SYNTHETASE"/>
    <property type="match status" value="1"/>
</dbReference>
<keyword evidence="3 11" id="KW-0436">Ligase</keyword>
<dbReference type="AlphaFoldDB" id="A0A482W639"/>
<dbReference type="EC" id="6.1.1.11" evidence="2"/>
<evidence type="ECO:0000256" key="8">
    <source>
        <dbReference type="PIRSR" id="PIRSR001529-1"/>
    </source>
</evidence>
<dbReference type="GO" id="GO:0005524">
    <property type="term" value="F:ATP binding"/>
    <property type="evidence" value="ECO:0007669"/>
    <property type="project" value="UniProtKB-KW"/>
</dbReference>
<protein>
    <recommendedName>
        <fullName evidence="2">serine--tRNA ligase</fullName>
        <ecNumber evidence="2">6.1.1.11</ecNumber>
    </recommendedName>
    <alternativeName>
        <fullName evidence="7">Seryl-tRNA synthetase</fullName>
    </alternativeName>
</protein>
<gene>
    <name evidence="11" type="ORF">BDFB_001276</name>
</gene>
<dbReference type="PROSITE" id="PS50862">
    <property type="entry name" value="AA_TRNA_LIGASE_II"/>
    <property type="match status" value="1"/>
</dbReference>
<dbReference type="Gene3D" id="3.30.930.10">
    <property type="entry name" value="Bira Bifunctional Protein, Domain 2"/>
    <property type="match status" value="1"/>
</dbReference>
<evidence type="ECO:0000313" key="11">
    <source>
        <dbReference type="EMBL" id="RZC40526.1"/>
    </source>
</evidence>
<comment type="caution">
    <text evidence="11">The sequence shown here is derived from an EMBL/GenBank/DDBJ whole genome shotgun (WGS) entry which is preliminary data.</text>
</comment>
<dbReference type="EMBL" id="QDEB01025341">
    <property type="protein sequence ID" value="RZC40526.1"/>
    <property type="molecule type" value="Genomic_DNA"/>
</dbReference>
<evidence type="ECO:0000256" key="6">
    <source>
        <dbReference type="ARBA" id="ARBA00023146"/>
    </source>
</evidence>
<feature type="site" description="Important for serine binding" evidence="8">
    <location>
        <position position="376"/>
    </location>
</feature>
<accession>A0A482W639</accession>
<evidence type="ECO:0000256" key="1">
    <source>
        <dbReference type="ARBA" id="ARBA00010728"/>
    </source>
</evidence>
<feature type="domain" description="Aminoacyl-transfer RNA synthetases class-II family profile" evidence="10">
    <location>
        <begin position="162"/>
        <end position="401"/>
    </location>
</feature>
<sequence length="430" mass="48743">MLSNKFNNIILNNFDRKLLYLSKKCVWSLPKCAQLDTDYLCNPNNVHQIEENITNRKGVGNIKLVHDLKNKLQNIHPSDKLYESIRSELYSEMLKIPNKTHPAVAGYGNNPKIVKEIGQKKHHDVPPKEFQEIAKRLKLLRTDQLGNLSGNKSYYLLGEMAELEHALIRYVVSSLIKHKFDLISVPDILHRDIIEGCGMNTQGSRTQVYTLDPQSHGPDLCLSGTSEMALAGFLANKTLTSQELPLKLAAVSRCYRAETSNLLEERGIYRVHEFSKVEMFVASLPEESEQILEEIRQIQEDCFQSLGLHFQVLDMPPHELGAQAYRKYDIEAWLTGRQIYGEISSCSNCLDYQSRRLNIKFETKDGCGFVHTLNGTACAIPRLLIALMEEGQNRNGTITLPEVLHPFMGGKGVIAKQKSIPELKLVKNKK</sequence>
<evidence type="ECO:0000256" key="4">
    <source>
        <dbReference type="ARBA" id="ARBA00022741"/>
    </source>
</evidence>
<reference evidence="11 12" key="1">
    <citation type="submission" date="2017-03" db="EMBL/GenBank/DDBJ databases">
        <title>Genome of the blue death feigning beetle - Asbolus verrucosus.</title>
        <authorList>
            <person name="Rider S.D."/>
        </authorList>
    </citation>
    <scope>NUCLEOTIDE SEQUENCE [LARGE SCALE GENOMIC DNA]</scope>
    <source>
        <strain evidence="11">Butters</strain>
        <tissue evidence="11">Head and leg muscle</tissue>
    </source>
</reference>
<feature type="binding site" evidence="8">
    <location>
        <position position="256"/>
    </location>
    <ligand>
        <name>L-serine</name>
        <dbReference type="ChEBI" id="CHEBI:33384"/>
    </ligand>
</feature>
<dbReference type="GO" id="GO:0006434">
    <property type="term" value="P:seryl-tRNA aminoacylation"/>
    <property type="evidence" value="ECO:0007669"/>
    <property type="project" value="InterPro"/>
</dbReference>
<evidence type="ECO:0000256" key="5">
    <source>
        <dbReference type="ARBA" id="ARBA00022840"/>
    </source>
</evidence>
<proteinExistence type="inferred from homology"/>
<dbReference type="InterPro" id="IPR045864">
    <property type="entry name" value="aa-tRNA-synth_II/BPL/LPL"/>
</dbReference>
<keyword evidence="12" id="KW-1185">Reference proteome</keyword>
<feature type="binding site" evidence="9">
    <location>
        <begin position="271"/>
        <end position="274"/>
    </location>
    <ligand>
        <name>ATP</name>
        <dbReference type="ChEBI" id="CHEBI:30616"/>
    </ligand>
</feature>
<feature type="binding site" evidence="9">
    <location>
        <begin position="342"/>
        <end position="345"/>
    </location>
    <ligand>
        <name>ATP</name>
        <dbReference type="ChEBI" id="CHEBI:30616"/>
    </ligand>
</feature>
<dbReference type="Pfam" id="PF00587">
    <property type="entry name" value="tRNA-synt_2b"/>
    <property type="match status" value="1"/>
</dbReference>
<dbReference type="GO" id="GO:0004828">
    <property type="term" value="F:serine-tRNA ligase activity"/>
    <property type="evidence" value="ECO:0007669"/>
    <property type="project" value="UniProtKB-EC"/>
</dbReference>
<feature type="binding site" evidence="8">
    <location>
        <position position="225"/>
    </location>
    <ligand>
        <name>L-serine</name>
        <dbReference type="ChEBI" id="CHEBI:33384"/>
    </ligand>
</feature>
<evidence type="ECO:0000256" key="3">
    <source>
        <dbReference type="ARBA" id="ARBA00022598"/>
    </source>
</evidence>
<feature type="binding site" evidence="8">
    <location>
        <position position="278"/>
    </location>
    <ligand>
        <name>L-serine</name>
        <dbReference type="ChEBI" id="CHEBI:33384"/>
    </ligand>
</feature>
<dbReference type="InterPro" id="IPR002314">
    <property type="entry name" value="aa-tRNA-synt_IIb"/>
</dbReference>
<name>A0A482W639_ASBVE</name>
<feature type="binding site" evidence="9">
    <location>
        <begin position="256"/>
        <end position="258"/>
    </location>
    <ligand>
        <name>ATP</name>
        <dbReference type="ChEBI" id="CHEBI:30616"/>
    </ligand>
</feature>
<dbReference type="SUPFAM" id="SSF55681">
    <property type="entry name" value="Class II aaRS and biotin synthetases"/>
    <property type="match status" value="1"/>
</dbReference>
<comment type="similarity">
    <text evidence="1">Belongs to the class-II aminoacyl-tRNA synthetase family. Type-1 seryl-tRNA synthetase subfamily.</text>
</comment>
<evidence type="ECO:0000256" key="7">
    <source>
        <dbReference type="ARBA" id="ARBA00031113"/>
    </source>
</evidence>
<dbReference type="NCBIfam" id="TIGR00414">
    <property type="entry name" value="serS"/>
    <property type="match status" value="1"/>
</dbReference>
<evidence type="ECO:0000313" key="12">
    <source>
        <dbReference type="Proteomes" id="UP000292052"/>
    </source>
</evidence>
<dbReference type="OrthoDB" id="10264585at2759"/>
<dbReference type="InterPro" id="IPR006195">
    <property type="entry name" value="aa-tRNA-synth_II"/>
</dbReference>
<dbReference type="PRINTS" id="PR00981">
    <property type="entry name" value="TRNASYNTHSER"/>
</dbReference>
<dbReference type="FunFam" id="3.30.930.10:FF:000078">
    <property type="entry name" value="Seryl-tRNA synthetase"/>
    <property type="match status" value="1"/>
</dbReference>
<dbReference type="STRING" id="1661398.A0A482W639"/>
<evidence type="ECO:0000256" key="2">
    <source>
        <dbReference type="ARBA" id="ARBA00012840"/>
    </source>
</evidence>
<dbReference type="Proteomes" id="UP000292052">
    <property type="component" value="Unassembled WGS sequence"/>
</dbReference>
<dbReference type="PIRSF" id="PIRSF001529">
    <property type="entry name" value="Ser-tRNA-synth_IIa"/>
    <property type="match status" value="1"/>
</dbReference>
<feature type="binding site" evidence="8">
    <location>
        <position position="374"/>
    </location>
    <ligand>
        <name>L-serine</name>
        <dbReference type="ChEBI" id="CHEBI:33384"/>
    </ligand>
</feature>
<dbReference type="InterPro" id="IPR002317">
    <property type="entry name" value="Ser-tRNA-ligase_type_1"/>
</dbReference>
<organism evidence="11 12">
    <name type="scientific">Asbolus verrucosus</name>
    <name type="common">Desert ironclad beetle</name>
    <dbReference type="NCBI Taxonomy" id="1661398"/>
    <lineage>
        <taxon>Eukaryota</taxon>
        <taxon>Metazoa</taxon>
        <taxon>Ecdysozoa</taxon>
        <taxon>Arthropoda</taxon>
        <taxon>Hexapoda</taxon>
        <taxon>Insecta</taxon>
        <taxon>Pterygota</taxon>
        <taxon>Neoptera</taxon>
        <taxon>Endopterygota</taxon>
        <taxon>Coleoptera</taxon>
        <taxon>Polyphaga</taxon>
        <taxon>Cucujiformia</taxon>
        <taxon>Tenebrionidae</taxon>
        <taxon>Pimeliinae</taxon>
        <taxon>Asbolus</taxon>
    </lineage>
</organism>
<keyword evidence="4" id="KW-0547">Nucleotide-binding</keyword>
<keyword evidence="5 9" id="KW-0067">ATP-binding</keyword>
<evidence type="ECO:0000259" key="10">
    <source>
        <dbReference type="PROSITE" id="PS50862"/>
    </source>
</evidence>
<keyword evidence="6" id="KW-0030">Aminoacyl-tRNA synthetase</keyword>
<evidence type="ECO:0000256" key="9">
    <source>
        <dbReference type="PIRSR" id="PIRSR001529-2"/>
    </source>
</evidence>